<sequence>MLLSLLLDCLHWRPPLTGDTPPSLLFSCEKLLLQPYLYSSPRVLSLLSSIYRLPDLSGDHLTSTERVLLLLPNLQGGHQFSTLYNQTRNKLSNFTLDPVYAARLRSHCSCFSEKYSHHRYYSNIGFVEHNEVLDLYFLLDDIVGLYFCQHCLSTLAPMLLSL</sequence>
<proteinExistence type="predicted"/>
<reference evidence="2 3" key="1">
    <citation type="submission" date="2022-12" db="EMBL/GenBank/DDBJ databases">
        <title>Chromosome-scale assembly of the Ensete ventricosum genome.</title>
        <authorList>
            <person name="Dussert Y."/>
            <person name="Stocks J."/>
            <person name="Wendawek A."/>
            <person name="Woldeyes F."/>
            <person name="Nichols R.A."/>
            <person name="Borrell J.S."/>
        </authorList>
    </citation>
    <scope>NUCLEOTIDE SEQUENCE [LARGE SCALE GENOMIC DNA]</scope>
    <source>
        <strain evidence="3">cv. Maze</strain>
        <tissue evidence="2">Seeds</tissue>
    </source>
</reference>
<evidence type="ECO:0000313" key="2">
    <source>
        <dbReference type="EMBL" id="KAJ8511795.1"/>
    </source>
</evidence>
<dbReference type="EMBL" id="JAQQAF010000001">
    <property type="protein sequence ID" value="KAJ8511795.1"/>
    <property type="molecule type" value="Genomic_DNA"/>
</dbReference>
<organism evidence="2 3">
    <name type="scientific">Ensete ventricosum</name>
    <name type="common">Abyssinian banana</name>
    <name type="synonym">Musa ensete</name>
    <dbReference type="NCBI Taxonomy" id="4639"/>
    <lineage>
        <taxon>Eukaryota</taxon>
        <taxon>Viridiplantae</taxon>
        <taxon>Streptophyta</taxon>
        <taxon>Embryophyta</taxon>
        <taxon>Tracheophyta</taxon>
        <taxon>Spermatophyta</taxon>
        <taxon>Magnoliopsida</taxon>
        <taxon>Liliopsida</taxon>
        <taxon>Zingiberales</taxon>
        <taxon>Musaceae</taxon>
        <taxon>Ensete</taxon>
    </lineage>
</organism>
<comment type="caution">
    <text evidence="2">The sequence shown here is derived from an EMBL/GenBank/DDBJ whole genome shotgun (WGS) entry which is preliminary data.</text>
</comment>
<evidence type="ECO:0000313" key="3">
    <source>
        <dbReference type="Proteomes" id="UP001222027"/>
    </source>
</evidence>
<protein>
    <submittedName>
        <fullName evidence="2">Uncharacterized protein</fullName>
    </submittedName>
</protein>
<dbReference type="AlphaFoldDB" id="A0AAV8RXE8"/>
<accession>A0AAV8RXE8</accession>
<keyword evidence="3" id="KW-1185">Reference proteome</keyword>
<feature type="signal peptide" evidence="1">
    <location>
        <begin position="1"/>
        <end position="18"/>
    </location>
</feature>
<name>A0AAV8RXE8_ENSVE</name>
<dbReference type="Proteomes" id="UP001222027">
    <property type="component" value="Unassembled WGS sequence"/>
</dbReference>
<gene>
    <name evidence="2" type="ORF">OPV22_002229</name>
</gene>
<evidence type="ECO:0000256" key="1">
    <source>
        <dbReference type="SAM" id="SignalP"/>
    </source>
</evidence>
<feature type="chain" id="PRO_5043541166" evidence="1">
    <location>
        <begin position="19"/>
        <end position="162"/>
    </location>
</feature>
<keyword evidence="1" id="KW-0732">Signal</keyword>